<name>A0ABR6DQI6_9FLAO</name>
<dbReference type="EMBL" id="JACJIS010000001">
    <property type="protein sequence ID" value="MBA9073566.1"/>
    <property type="molecule type" value="Genomic_DNA"/>
</dbReference>
<proteinExistence type="predicted"/>
<sequence>MENQVYNWLVKKGTIRIQRNGYCIALQLDYEKGDYCLLTPSDTDEIIELLTNISKQIWEDPDYKRKPYTNPLYKKNGNEYYWEIETSQLLLHYNETEDAVEIKCNGNSSLNLEINYVVEIIQILEHLNK</sequence>
<evidence type="ECO:0000313" key="1">
    <source>
        <dbReference type="EMBL" id="MBA9073566.1"/>
    </source>
</evidence>
<comment type="caution">
    <text evidence="1">The sequence shown here is derived from an EMBL/GenBank/DDBJ whole genome shotgun (WGS) entry which is preliminary data.</text>
</comment>
<gene>
    <name evidence="1" type="ORF">GGR22_001692</name>
</gene>
<protein>
    <submittedName>
        <fullName evidence="1">Uncharacterized protein</fullName>
    </submittedName>
</protein>
<dbReference type="RefSeq" id="WP_182493283.1">
    <property type="nucleotide sequence ID" value="NZ_JACJIS010000001.1"/>
</dbReference>
<evidence type="ECO:0000313" key="2">
    <source>
        <dbReference type="Proteomes" id="UP000555003"/>
    </source>
</evidence>
<keyword evidence="2" id="KW-1185">Reference proteome</keyword>
<dbReference type="Proteomes" id="UP000555003">
    <property type="component" value="Unassembled WGS sequence"/>
</dbReference>
<organism evidence="1 2">
    <name type="scientific">Flavobacterium gossypii</name>
    <dbReference type="NCBI Taxonomy" id="1646119"/>
    <lineage>
        <taxon>Bacteria</taxon>
        <taxon>Pseudomonadati</taxon>
        <taxon>Bacteroidota</taxon>
        <taxon>Flavobacteriia</taxon>
        <taxon>Flavobacteriales</taxon>
        <taxon>Flavobacteriaceae</taxon>
        <taxon>Flavobacterium</taxon>
    </lineage>
</organism>
<accession>A0ABR6DQI6</accession>
<reference evidence="1 2" key="1">
    <citation type="submission" date="2020-08" db="EMBL/GenBank/DDBJ databases">
        <title>Genomic Encyclopedia of Type Strains, Phase IV (KMG-IV): sequencing the most valuable type-strain genomes for metagenomic binning, comparative biology and taxonomic classification.</title>
        <authorList>
            <person name="Goeker M."/>
        </authorList>
    </citation>
    <scope>NUCLEOTIDE SEQUENCE [LARGE SCALE GENOMIC DNA]</scope>
    <source>
        <strain evidence="1 2">DSM 100397</strain>
    </source>
</reference>